<dbReference type="AlphaFoldDB" id="A0A3R0Q8F0"/>
<evidence type="ECO:0000313" key="1">
    <source>
        <dbReference type="EMBL" id="MJY18230.1"/>
    </source>
</evidence>
<reference evidence="1" key="1">
    <citation type="submission" date="2018-07" db="EMBL/GenBank/DDBJ databases">
        <authorList>
            <consortium name="GenomeTrakr network: Whole genome sequencing for foodborne pathogen traceback"/>
        </authorList>
    </citation>
    <scope>NUCLEOTIDE SEQUENCE [LARGE SCALE GENOMIC DNA]</scope>
    <source>
        <strain evidence="1">NC_WHO_S053</strain>
    </source>
</reference>
<name>A0A3R0Q8F0_SALEN</name>
<organism evidence="1">
    <name type="scientific">Salmonella enteritidis</name>
    <dbReference type="NCBI Taxonomy" id="149539"/>
    <lineage>
        <taxon>Bacteria</taxon>
        <taxon>Pseudomonadati</taxon>
        <taxon>Pseudomonadota</taxon>
        <taxon>Gammaproteobacteria</taxon>
        <taxon>Enterobacterales</taxon>
        <taxon>Enterobacteriaceae</taxon>
        <taxon>Salmonella</taxon>
    </lineage>
</organism>
<comment type="caution">
    <text evidence="1">The sequence shown here is derived from an EMBL/GenBank/DDBJ whole genome shotgun (WGS) entry which is preliminary data.</text>
</comment>
<sequence>MPLSCIKPNREDVFFTLQVCISHYWYTDYDYATAIPADAGNTPGLLALSPAVPVYPRGRGEHSKCISLFMKCFL</sequence>
<gene>
    <name evidence="1" type="ORF">DTI44_07300</name>
</gene>
<dbReference type="AntiFam" id="ANF00057">
    <property type="entry name" value="Translation of E. coli type CRISPR repeat"/>
</dbReference>
<accession>A0A3R0Q8F0</accession>
<dbReference type="EMBL" id="RTTD01000011">
    <property type="protein sequence ID" value="MJY18230.1"/>
    <property type="molecule type" value="Genomic_DNA"/>
</dbReference>
<dbReference type="Proteomes" id="UP000839535">
    <property type="component" value="Unassembled WGS sequence"/>
</dbReference>
<protein>
    <submittedName>
        <fullName evidence="1">Uncharacterized protein</fullName>
    </submittedName>
</protein>
<proteinExistence type="predicted"/>